<protein>
    <submittedName>
        <fullName evidence="1">Uncharacterized protein</fullName>
    </submittedName>
</protein>
<name>A0A428NRJ0_9HYPO</name>
<dbReference type="Proteomes" id="UP000288168">
    <property type="component" value="Unassembled WGS sequence"/>
</dbReference>
<dbReference type="OrthoDB" id="5150882at2759"/>
<reference evidence="1 2" key="1">
    <citation type="submission" date="2017-06" db="EMBL/GenBank/DDBJ databases">
        <title>Comparative genomic analysis of Ambrosia Fusariam Clade fungi.</title>
        <authorList>
            <person name="Stajich J.E."/>
            <person name="Carrillo J."/>
            <person name="Kijimoto T."/>
            <person name="Eskalen A."/>
            <person name="O'Donnell K."/>
            <person name="Kasson M."/>
        </authorList>
    </citation>
    <scope>NUCLEOTIDE SEQUENCE [LARGE SCALE GENOMIC DNA]</scope>
    <source>
        <strain evidence="1 2">NRRL62584</strain>
    </source>
</reference>
<keyword evidence="2" id="KW-1185">Reference proteome</keyword>
<evidence type="ECO:0000313" key="1">
    <source>
        <dbReference type="EMBL" id="RSL43389.1"/>
    </source>
</evidence>
<dbReference type="STRING" id="1325734.A0A428NRJ0"/>
<organism evidence="1 2">
    <name type="scientific">Fusarium duplospermum</name>
    <dbReference type="NCBI Taxonomy" id="1325734"/>
    <lineage>
        <taxon>Eukaryota</taxon>
        <taxon>Fungi</taxon>
        <taxon>Dikarya</taxon>
        <taxon>Ascomycota</taxon>
        <taxon>Pezizomycotina</taxon>
        <taxon>Sordariomycetes</taxon>
        <taxon>Hypocreomycetidae</taxon>
        <taxon>Hypocreales</taxon>
        <taxon>Nectriaceae</taxon>
        <taxon>Fusarium</taxon>
        <taxon>Fusarium solani species complex</taxon>
    </lineage>
</organism>
<evidence type="ECO:0000313" key="2">
    <source>
        <dbReference type="Proteomes" id="UP000288168"/>
    </source>
</evidence>
<comment type="caution">
    <text evidence="1">The sequence shown here is derived from an EMBL/GenBank/DDBJ whole genome shotgun (WGS) entry which is preliminary data.</text>
</comment>
<sequence length="129" mass="15029">MDHRGDEMLSVESGEEHILYRIRRHNGRVVYVTVLSPEIIPIDKRTYGPSAIDELSKLEVWKDDDWTTLQVDKDSSELGDGGIRGLKIFREAHSVPKEYLLDRYSKYDVSSLRVIRHTKSRTWEVSLIE</sequence>
<gene>
    <name evidence="1" type="ORF">CEP54_015107</name>
</gene>
<proteinExistence type="predicted"/>
<dbReference type="AlphaFoldDB" id="A0A428NRJ0"/>
<dbReference type="EMBL" id="NKCI01000326">
    <property type="protein sequence ID" value="RSL43389.1"/>
    <property type="molecule type" value="Genomic_DNA"/>
</dbReference>
<accession>A0A428NRJ0</accession>